<name>A0A0K0M9J2_9HELO</name>
<evidence type="ECO:0000313" key="1">
    <source>
        <dbReference type="EMBL" id="AJX18183.1"/>
    </source>
</evidence>
<reference evidence="1" key="1">
    <citation type="journal article" date="2015" name="Fungal Genet. Biol.">
        <title>Characterization and distribution of mating-type genes of the turfgrass pathogen Sclerotinia homoeocarpa on a global scale.</title>
        <authorList>
            <person name="Putman A.I."/>
            <person name="Tredway L.P."/>
            <person name="Carbone I."/>
        </authorList>
    </citation>
    <scope>NUCLEOTIDE SEQUENCE</scope>
    <source>
        <strain evidence="1">MB-01</strain>
    </source>
</reference>
<proteinExistence type="predicted"/>
<protein>
    <submittedName>
        <fullName evidence="1">Uncharacterized protein</fullName>
    </submittedName>
</protein>
<dbReference type="AlphaFoldDB" id="A0A0K0M9J2"/>
<sequence>MDNEGDELITHMVIQEDLLVAVTSTGRLFYWNKFEPLHDRGVALTDDQMYDERFIDTVYLNQDSDRVVMMALVCGSEAAMVLDSKLALVPADCSEPKNTGEPHNYYLRVTTDCHTVIRINKSYSSHQANKTPRLEIYSLSDSEPSFRVEPLSESLNDELGNFVDIWANKYSLVYFGVDGIVQVRFDNSSKETDVNDEAVTSSHYISINYRDSREVTPGGL</sequence>
<accession>A0A0K0M9J2</accession>
<dbReference type="EMBL" id="KP842493">
    <property type="protein sequence ID" value="AJX18183.1"/>
    <property type="molecule type" value="Genomic_DNA"/>
</dbReference>
<organism evidence="1">
    <name type="scientific">Clarireedia homoeocarpa</name>
    <dbReference type="NCBI Taxonomy" id="1436886"/>
    <lineage>
        <taxon>Eukaryota</taxon>
        <taxon>Fungi</taxon>
        <taxon>Dikarya</taxon>
        <taxon>Ascomycota</taxon>
        <taxon>Pezizomycotina</taxon>
        <taxon>Leotiomycetes</taxon>
        <taxon>Helotiales</taxon>
        <taxon>Rutstroemiaceae</taxon>
        <taxon>Clarireedia</taxon>
    </lineage>
</organism>